<dbReference type="EMBL" id="BGZK01000094">
    <property type="protein sequence ID" value="GBP18246.1"/>
    <property type="molecule type" value="Genomic_DNA"/>
</dbReference>
<keyword evidence="3" id="KW-1185">Reference proteome</keyword>
<feature type="compositionally biased region" description="Basic and acidic residues" evidence="1">
    <location>
        <begin position="101"/>
        <end position="117"/>
    </location>
</feature>
<evidence type="ECO:0000313" key="3">
    <source>
        <dbReference type="Proteomes" id="UP000299102"/>
    </source>
</evidence>
<organism evidence="2 3">
    <name type="scientific">Eumeta variegata</name>
    <name type="common">Bagworm moth</name>
    <name type="synonym">Eumeta japonica</name>
    <dbReference type="NCBI Taxonomy" id="151549"/>
    <lineage>
        <taxon>Eukaryota</taxon>
        <taxon>Metazoa</taxon>
        <taxon>Ecdysozoa</taxon>
        <taxon>Arthropoda</taxon>
        <taxon>Hexapoda</taxon>
        <taxon>Insecta</taxon>
        <taxon>Pterygota</taxon>
        <taxon>Neoptera</taxon>
        <taxon>Endopterygota</taxon>
        <taxon>Lepidoptera</taxon>
        <taxon>Glossata</taxon>
        <taxon>Ditrysia</taxon>
        <taxon>Tineoidea</taxon>
        <taxon>Psychidae</taxon>
        <taxon>Oiketicinae</taxon>
        <taxon>Eumeta</taxon>
    </lineage>
</organism>
<gene>
    <name evidence="2" type="ORF">EVAR_9088_1</name>
</gene>
<reference evidence="2 3" key="1">
    <citation type="journal article" date="2019" name="Commun. Biol.">
        <title>The bagworm genome reveals a unique fibroin gene that provides high tensile strength.</title>
        <authorList>
            <person name="Kono N."/>
            <person name="Nakamura H."/>
            <person name="Ohtoshi R."/>
            <person name="Tomita M."/>
            <person name="Numata K."/>
            <person name="Arakawa K."/>
        </authorList>
    </citation>
    <scope>NUCLEOTIDE SEQUENCE [LARGE SCALE GENOMIC DNA]</scope>
</reference>
<protein>
    <submittedName>
        <fullName evidence="2">Uncharacterized protein</fullName>
    </submittedName>
</protein>
<evidence type="ECO:0000256" key="1">
    <source>
        <dbReference type="SAM" id="MobiDB-lite"/>
    </source>
</evidence>
<evidence type="ECO:0000313" key="2">
    <source>
        <dbReference type="EMBL" id="GBP18246.1"/>
    </source>
</evidence>
<comment type="caution">
    <text evidence="2">The sequence shown here is derived from an EMBL/GenBank/DDBJ whole genome shotgun (WGS) entry which is preliminary data.</text>
</comment>
<proteinExistence type="predicted"/>
<name>A0A4C1TX77_EUMVA</name>
<feature type="region of interest" description="Disordered" evidence="1">
    <location>
        <begin position="100"/>
        <end position="128"/>
    </location>
</feature>
<accession>A0A4C1TX77</accession>
<sequence length="128" mass="14618">MLYEEGLVVFWSAFQLHACKEFFIIYIGGPRVAGFIAHEYLQPQRRHQCVAGFLGRNKISDKEENGLMDGRVRSAFSHKILVTHLRTRILKPSTLTQCGLDHQDDRRQQHGDNDRDTPLNALSGALIE</sequence>
<dbReference type="Proteomes" id="UP000299102">
    <property type="component" value="Unassembled WGS sequence"/>
</dbReference>
<dbReference type="AlphaFoldDB" id="A0A4C1TX77"/>